<dbReference type="EMBL" id="CCRK01000001">
    <property type="protein sequence ID" value="CDZ43996.1"/>
    <property type="molecule type" value="Genomic_DNA"/>
</dbReference>
<name>A0A0T7G9Z2_NEOGA</name>
<feature type="region of interest" description="Disordered" evidence="1">
    <location>
        <begin position="96"/>
        <end position="121"/>
    </location>
</feature>
<evidence type="ECO:0000313" key="2">
    <source>
        <dbReference type="EMBL" id="CDZ43996.1"/>
    </source>
</evidence>
<gene>
    <name evidence="2" type="ORF">NGAL_HAMBI1189_01240</name>
</gene>
<organism evidence="2 3">
    <name type="scientific">Neorhizobium galegae bv. officinalis</name>
    <dbReference type="NCBI Taxonomy" id="323656"/>
    <lineage>
        <taxon>Bacteria</taxon>
        <taxon>Pseudomonadati</taxon>
        <taxon>Pseudomonadota</taxon>
        <taxon>Alphaproteobacteria</taxon>
        <taxon>Hyphomicrobiales</taxon>
        <taxon>Rhizobiaceae</taxon>
        <taxon>Rhizobium/Agrobacterium group</taxon>
        <taxon>Neorhizobium</taxon>
    </lineage>
</organism>
<protein>
    <submittedName>
        <fullName evidence="2">Uncharacterized protein</fullName>
    </submittedName>
</protein>
<evidence type="ECO:0000313" key="3">
    <source>
        <dbReference type="Proteomes" id="UP000039660"/>
    </source>
</evidence>
<sequence>MKKNFIPKKIAGFKVPRSVRKSSLLRNMLASRTGRQILARALVAGANAAATALTDERADIRKPGKASGRRRALAASVAGEVIESATAAAIDVVTSPTRPLLRKRQGEGGPDFPGTGHALTRKQSEHLALDSGLL</sequence>
<dbReference type="RefSeq" id="WP_052751601.1">
    <property type="nucleotide sequence ID" value="NZ_CCRK01000001.1"/>
</dbReference>
<dbReference type="Proteomes" id="UP000039660">
    <property type="component" value="Unassembled WGS sequence"/>
</dbReference>
<accession>A0A0T7G9Z2</accession>
<dbReference type="AlphaFoldDB" id="A0A0T7G9Z2"/>
<reference evidence="2 3" key="1">
    <citation type="submission" date="2014-08" db="EMBL/GenBank/DDBJ databases">
        <authorList>
            <person name="Chen Y.-H."/>
        </authorList>
    </citation>
    <scope>NUCLEOTIDE SEQUENCE [LARGE SCALE GENOMIC DNA]</scope>
</reference>
<evidence type="ECO:0000256" key="1">
    <source>
        <dbReference type="SAM" id="MobiDB-lite"/>
    </source>
</evidence>
<proteinExistence type="predicted"/>